<keyword evidence="3" id="KW-1185">Reference proteome</keyword>
<organism evidence="2 3">
    <name type="scientific">Candidatus Methylacidithermus pantelleriae</name>
    <dbReference type="NCBI Taxonomy" id="2744239"/>
    <lineage>
        <taxon>Bacteria</taxon>
        <taxon>Pseudomonadati</taxon>
        <taxon>Verrucomicrobiota</taxon>
        <taxon>Methylacidiphilae</taxon>
        <taxon>Methylacidiphilales</taxon>
        <taxon>Methylacidiphilaceae</taxon>
        <taxon>Candidatus Methylacidithermus</taxon>
    </lineage>
</organism>
<evidence type="ECO:0000313" key="2">
    <source>
        <dbReference type="EMBL" id="CAF0700694.1"/>
    </source>
</evidence>
<name>A0A8J2FS74_9BACT</name>
<dbReference type="Proteomes" id="UP000663859">
    <property type="component" value="Unassembled WGS sequence"/>
</dbReference>
<evidence type="ECO:0000313" key="3">
    <source>
        <dbReference type="Proteomes" id="UP000663859"/>
    </source>
</evidence>
<sequence>MGACGWKLDLRGQSAQRVHSLRGESQEFGSWLPVRPSSNQKKPTQGTLEKGSERRQRKSSLPRVLRYPVALP</sequence>
<comment type="caution">
    <text evidence="2">The sequence shown here is derived from an EMBL/GenBank/DDBJ whole genome shotgun (WGS) entry which is preliminary data.</text>
</comment>
<dbReference type="EMBL" id="CAJNOB010000034">
    <property type="protein sequence ID" value="CAF0700694.1"/>
    <property type="molecule type" value="Genomic_DNA"/>
</dbReference>
<feature type="region of interest" description="Disordered" evidence="1">
    <location>
        <begin position="21"/>
        <end position="72"/>
    </location>
</feature>
<feature type="compositionally biased region" description="Polar residues" evidence="1">
    <location>
        <begin position="36"/>
        <end position="47"/>
    </location>
</feature>
<protein>
    <submittedName>
        <fullName evidence="2">Uncharacterized protein</fullName>
    </submittedName>
</protein>
<accession>A0A8J2FS74</accession>
<proteinExistence type="predicted"/>
<evidence type="ECO:0000256" key="1">
    <source>
        <dbReference type="SAM" id="MobiDB-lite"/>
    </source>
</evidence>
<dbReference type="AlphaFoldDB" id="A0A8J2FS74"/>
<gene>
    <name evidence="2" type="ORF">MPNT_40002</name>
</gene>
<reference evidence="2" key="1">
    <citation type="submission" date="2021-02" db="EMBL/GenBank/DDBJ databases">
        <authorList>
            <person name="Cremers G."/>
            <person name="Picone N."/>
        </authorList>
    </citation>
    <scope>NUCLEOTIDE SEQUENCE</scope>
    <source>
        <strain evidence="2">PQ17</strain>
    </source>
</reference>